<dbReference type="PROSITE" id="PS00923">
    <property type="entry name" value="ASP_GLU_RACEMASE_1"/>
    <property type="match status" value="1"/>
</dbReference>
<organism evidence="8 9">
    <name type="scientific">Leeia speluncae</name>
    <dbReference type="NCBI Taxonomy" id="2884804"/>
    <lineage>
        <taxon>Bacteria</taxon>
        <taxon>Pseudomonadati</taxon>
        <taxon>Pseudomonadota</taxon>
        <taxon>Betaproteobacteria</taxon>
        <taxon>Neisseriales</taxon>
        <taxon>Leeiaceae</taxon>
        <taxon>Leeia</taxon>
    </lineage>
</organism>
<reference evidence="8" key="1">
    <citation type="submission" date="2021-10" db="EMBL/GenBank/DDBJ databases">
        <title>The complete genome sequence of Leeia sp. TBRC 13508.</title>
        <authorList>
            <person name="Charoenyingcharoen P."/>
            <person name="Yukphan P."/>
        </authorList>
    </citation>
    <scope>NUCLEOTIDE SEQUENCE</scope>
    <source>
        <strain evidence="8">TBRC 13508</strain>
    </source>
</reference>
<keyword evidence="6 7" id="KW-0961">Cell wall biogenesis/degradation</keyword>
<dbReference type="InterPro" id="IPR015942">
    <property type="entry name" value="Asp/Glu/hydantoin_racemase"/>
</dbReference>
<proteinExistence type="inferred from homology"/>
<feature type="binding site" evidence="7">
    <location>
        <begin position="44"/>
        <end position="45"/>
    </location>
    <ligand>
        <name>substrate</name>
    </ligand>
</feature>
<feature type="active site" description="Proton donor/acceptor" evidence="7">
    <location>
        <position position="75"/>
    </location>
</feature>
<dbReference type="HAMAP" id="MF_00258">
    <property type="entry name" value="Glu_racemase"/>
    <property type="match status" value="1"/>
</dbReference>
<feature type="binding site" evidence="7">
    <location>
        <begin position="12"/>
        <end position="13"/>
    </location>
    <ligand>
        <name>substrate</name>
    </ligand>
</feature>
<dbReference type="PROSITE" id="PS00924">
    <property type="entry name" value="ASP_GLU_RACEMASE_2"/>
    <property type="match status" value="1"/>
</dbReference>
<accession>A0ABS8D2V5</accession>
<evidence type="ECO:0000256" key="5">
    <source>
        <dbReference type="ARBA" id="ARBA00023235"/>
    </source>
</evidence>
<dbReference type="Gene3D" id="3.40.50.1860">
    <property type="match status" value="2"/>
</dbReference>
<dbReference type="NCBIfam" id="TIGR00067">
    <property type="entry name" value="glut_race"/>
    <property type="match status" value="1"/>
</dbReference>
<feature type="binding site" evidence="7">
    <location>
        <begin position="76"/>
        <end position="77"/>
    </location>
    <ligand>
        <name>substrate</name>
    </ligand>
</feature>
<name>A0ABS8D2V5_9NEIS</name>
<keyword evidence="4 7" id="KW-0573">Peptidoglycan synthesis</keyword>
<evidence type="ECO:0000256" key="1">
    <source>
        <dbReference type="ARBA" id="ARBA00001602"/>
    </source>
</evidence>
<dbReference type="RefSeq" id="WP_227178366.1">
    <property type="nucleotide sequence ID" value="NZ_JAJBZT010000002.1"/>
</dbReference>
<dbReference type="InterPro" id="IPR018187">
    <property type="entry name" value="Asp/Glu_racemase_AS_1"/>
</dbReference>
<dbReference type="InterPro" id="IPR001920">
    <property type="entry name" value="Asp/Glu_race"/>
</dbReference>
<protein>
    <recommendedName>
        <fullName evidence="2 7">Glutamate racemase</fullName>
        <ecNumber evidence="2 7">5.1.1.3</ecNumber>
    </recommendedName>
</protein>
<evidence type="ECO:0000256" key="7">
    <source>
        <dbReference type="HAMAP-Rule" id="MF_00258"/>
    </source>
</evidence>
<keyword evidence="5 7" id="KW-0413">Isomerase</keyword>
<keyword evidence="3 7" id="KW-0133">Cell shape</keyword>
<feature type="active site" description="Proton donor/acceptor" evidence="7">
    <location>
        <position position="185"/>
    </location>
</feature>
<dbReference type="EC" id="5.1.1.3" evidence="2 7"/>
<comment type="function">
    <text evidence="7">Provides the (R)-glutamate required for cell wall biosynthesis.</text>
</comment>
<dbReference type="SUPFAM" id="SSF53681">
    <property type="entry name" value="Aspartate/glutamate racemase"/>
    <property type="match status" value="2"/>
</dbReference>
<gene>
    <name evidence="7 8" type="primary">murI</name>
    <name evidence="8" type="ORF">LIN78_03100</name>
</gene>
<evidence type="ECO:0000313" key="9">
    <source>
        <dbReference type="Proteomes" id="UP001165395"/>
    </source>
</evidence>
<evidence type="ECO:0000256" key="4">
    <source>
        <dbReference type="ARBA" id="ARBA00022984"/>
    </source>
</evidence>
<evidence type="ECO:0000256" key="2">
    <source>
        <dbReference type="ARBA" id="ARBA00013090"/>
    </source>
</evidence>
<comment type="pathway">
    <text evidence="7">Cell wall biogenesis; peptidoglycan biosynthesis.</text>
</comment>
<dbReference type="PANTHER" id="PTHR21198:SF2">
    <property type="entry name" value="GLUTAMATE RACEMASE"/>
    <property type="match status" value="1"/>
</dbReference>
<comment type="similarity">
    <text evidence="7">Belongs to the aspartate/glutamate racemases family.</text>
</comment>
<dbReference type="Pfam" id="PF01177">
    <property type="entry name" value="Asp_Glu_race"/>
    <property type="match status" value="1"/>
</dbReference>
<dbReference type="GO" id="GO:0008881">
    <property type="term" value="F:glutamate racemase activity"/>
    <property type="evidence" value="ECO:0007669"/>
    <property type="project" value="UniProtKB-EC"/>
</dbReference>
<keyword evidence="9" id="KW-1185">Reference proteome</keyword>
<dbReference type="EMBL" id="JAJBZT010000002">
    <property type="protein sequence ID" value="MCB6182536.1"/>
    <property type="molecule type" value="Genomic_DNA"/>
</dbReference>
<dbReference type="PANTHER" id="PTHR21198">
    <property type="entry name" value="GLUTAMATE RACEMASE"/>
    <property type="match status" value="1"/>
</dbReference>
<sequence>MDARNQPIGIFDSGLGGLSVLQHLNEQMPLEHYIYVADSANVPYGTKSPEFIVDRAKKICDFLIAQQCKAIVIACNTATAAAAKYLRAHYPLPIIGMEPAVKPAALQTRNKKIGVLATEGTLKSTQFAALLDRFGNDIEVHSQPCHGLPELVEAGEIDTEKTKALLGKYMRPMLDANVDTIVLGCTHYPFLAATINEIAGNQVSLIDTGLAVARHTKDRLAAEELLRLATPILETARFYTSAPSETTNQVISRLWGKESTAQSLPDALMSAS</sequence>
<comment type="caution">
    <text evidence="8">The sequence shown here is derived from an EMBL/GenBank/DDBJ whole genome shotgun (WGS) entry which is preliminary data.</text>
</comment>
<evidence type="ECO:0000313" key="8">
    <source>
        <dbReference type="EMBL" id="MCB6182536.1"/>
    </source>
</evidence>
<dbReference type="Proteomes" id="UP001165395">
    <property type="component" value="Unassembled WGS sequence"/>
</dbReference>
<comment type="catalytic activity">
    <reaction evidence="1 7">
        <text>L-glutamate = D-glutamate</text>
        <dbReference type="Rhea" id="RHEA:12813"/>
        <dbReference type="ChEBI" id="CHEBI:29985"/>
        <dbReference type="ChEBI" id="CHEBI:29986"/>
        <dbReference type="EC" id="5.1.1.3"/>
    </reaction>
</comment>
<dbReference type="InterPro" id="IPR004391">
    <property type="entry name" value="Glu_race"/>
</dbReference>
<evidence type="ECO:0000256" key="3">
    <source>
        <dbReference type="ARBA" id="ARBA00022960"/>
    </source>
</evidence>
<dbReference type="InterPro" id="IPR033134">
    <property type="entry name" value="Asp/Glu_racemase_AS_2"/>
</dbReference>
<evidence type="ECO:0000256" key="6">
    <source>
        <dbReference type="ARBA" id="ARBA00023316"/>
    </source>
</evidence>
<feature type="binding site" evidence="7">
    <location>
        <begin position="186"/>
        <end position="187"/>
    </location>
    <ligand>
        <name>substrate</name>
    </ligand>
</feature>